<dbReference type="EMBL" id="CP022685">
    <property type="protein sequence ID" value="ATL31443.1"/>
    <property type="molecule type" value="Genomic_DNA"/>
</dbReference>
<dbReference type="SMART" id="SM00331">
    <property type="entry name" value="PP2C_SIG"/>
    <property type="match status" value="1"/>
</dbReference>
<dbReference type="Proteomes" id="UP000221011">
    <property type="component" value="Chromosome"/>
</dbReference>
<dbReference type="InterPro" id="IPR029016">
    <property type="entry name" value="GAF-like_dom_sf"/>
</dbReference>
<dbReference type="InterPro" id="IPR036457">
    <property type="entry name" value="PPM-type-like_dom_sf"/>
</dbReference>
<feature type="domain" description="PPM-type phosphatase" evidence="4">
    <location>
        <begin position="320"/>
        <end position="543"/>
    </location>
</feature>
<dbReference type="GO" id="GO:0016791">
    <property type="term" value="F:phosphatase activity"/>
    <property type="evidence" value="ECO:0007669"/>
    <property type="project" value="TreeGrafter"/>
</dbReference>
<evidence type="ECO:0000259" key="4">
    <source>
        <dbReference type="SMART" id="SM00331"/>
    </source>
</evidence>
<keyword evidence="6" id="KW-1185">Reference proteome</keyword>
<dbReference type="Pfam" id="PF07228">
    <property type="entry name" value="SpoIIE"/>
    <property type="match status" value="1"/>
</dbReference>
<evidence type="ECO:0000256" key="1">
    <source>
        <dbReference type="ARBA" id="ARBA00022801"/>
    </source>
</evidence>
<dbReference type="Gene3D" id="3.60.40.10">
    <property type="entry name" value="PPM-type phosphatase domain"/>
    <property type="match status" value="1"/>
</dbReference>
<dbReference type="KEGG" id="sfk:KY5_6425"/>
<organism evidence="5 6">
    <name type="scientific">Streptomyces formicae</name>
    <dbReference type="NCBI Taxonomy" id="1616117"/>
    <lineage>
        <taxon>Bacteria</taxon>
        <taxon>Bacillati</taxon>
        <taxon>Actinomycetota</taxon>
        <taxon>Actinomycetes</taxon>
        <taxon>Kitasatosporales</taxon>
        <taxon>Streptomycetaceae</taxon>
        <taxon>Streptomyces</taxon>
    </lineage>
</organism>
<dbReference type="AlphaFoldDB" id="A0A291QJ14"/>
<dbReference type="PANTHER" id="PTHR43156:SF2">
    <property type="entry name" value="STAGE II SPORULATION PROTEIN E"/>
    <property type="match status" value="1"/>
</dbReference>
<reference evidence="5 6" key="1">
    <citation type="submission" date="2017-08" db="EMBL/GenBank/DDBJ databases">
        <title>Complete Genome Sequence of Streptomyces formicae KY5, the formicamycin producer.</title>
        <authorList>
            <person name="Holmes N.A."/>
            <person name="Devine R."/>
            <person name="Qin Z."/>
            <person name="Seipke R.F."/>
            <person name="Wilkinson B."/>
            <person name="Hutchings M.I."/>
        </authorList>
    </citation>
    <scope>NUCLEOTIDE SEQUENCE [LARGE SCALE GENOMIC DNA]</scope>
    <source>
        <strain evidence="5 6">KY5</strain>
    </source>
</reference>
<dbReference type="PANTHER" id="PTHR43156">
    <property type="entry name" value="STAGE II SPORULATION PROTEIN E-RELATED"/>
    <property type="match status" value="1"/>
</dbReference>
<dbReference type="SUPFAM" id="SSF55781">
    <property type="entry name" value="GAF domain-like"/>
    <property type="match status" value="1"/>
</dbReference>
<name>A0A291QJ14_9ACTN</name>
<feature type="compositionally biased region" description="Polar residues" evidence="2">
    <location>
        <begin position="14"/>
        <end position="23"/>
    </location>
</feature>
<sequence>MRGSYRVPIDMNAPKQSDTTTRTAPPALADAWATAPHAVVVADGVGRVAAANEAGRLLLPDAACGTELHDAVPKWLADAHVRLTDEARTERDPVRGRIGERSFAAHAARLDDRHWAWWLAEDTPLRRAEDDLRAERHRTALLADVSQKLSASLNVERCMEVTAAMAAGHLCDAALVIAPGRGSAHPVTYTGPEGEVTHADLTLDLAEVPGLSEAMQGFPPVPSRWIDPASLPDWAVPAHFEGPVCSVVITPLPGHGVPAGVLMLLRSTERSAFTEAEEVFARIFAARAGAAVSAARLYAEQSAISRTLMRDLLPPDLHTVHGVEFAGGYRAAGAGEQVGGDFYDVHAGQTPQDETLVVLGDVCGKGLEAAALTGKIRNTVQALRPMGDDHQRLLALLNESLLGSQHTRFATLALASVIRRGTCVDLRVTSAGHPPPLIARADGSVVEAETKGTLIGALPEVTSNTARVRLKPGEVCLLFSDGIVEARGGPLGTEMFGQERLSWALSECFGMLAEAVVERVQMLASQWVGRGPHDDMAVVAIAVPRHQHLSAVDGHTRGRYTG</sequence>
<evidence type="ECO:0000256" key="2">
    <source>
        <dbReference type="SAM" id="MobiDB-lite"/>
    </source>
</evidence>
<dbReference type="SMART" id="SM00065">
    <property type="entry name" value="GAF"/>
    <property type="match status" value="1"/>
</dbReference>
<dbReference type="Gene3D" id="3.30.450.40">
    <property type="match status" value="1"/>
</dbReference>
<proteinExistence type="predicted"/>
<dbReference type="InterPro" id="IPR003018">
    <property type="entry name" value="GAF"/>
</dbReference>
<accession>A0A291QJ14</accession>
<feature type="region of interest" description="Disordered" evidence="2">
    <location>
        <begin position="1"/>
        <end position="23"/>
    </location>
</feature>
<protein>
    <submittedName>
        <fullName evidence="5">Stage II sporulation E family protein</fullName>
    </submittedName>
</protein>
<evidence type="ECO:0000313" key="5">
    <source>
        <dbReference type="EMBL" id="ATL31443.1"/>
    </source>
</evidence>
<dbReference type="SUPFAM" id="SSF81606">
    <property type="entry name" value="PP2C-like"/>
    <property type="match status" value="1"/>
</dbReference>
<feature type="domain" description="GAF" evidence="3">
    <location>
        <begin position="137"/>
        <end position="302"/>
    </location>
</feature>
<gene>
    <name evidence="5" type="ORF">KY5_6425</name>
</gene>
<evidence type="ECO:0000313" key="6">
    <source>
        <dbReference type="Proteomes" id="UP000221011"/>
    </source>
</evidence>
<dbReference type="InterPro" id="IPR052016">
    <property type="entry name" value="Bact_Sigma-Reg"/>
</dbReference>
<evidence type="ECO:0000259" key="3">
    <source>
        <dbReference type="SMART" id="SM00065"/>
    </source>
</evidence>
<dbReference type="InterPro" id="IPR001932">
    <property type="entry name" value="PPM-type_phosphatase-like_dom"/>
</dbReference>
<keyword evidence="1" id="KW-0378">Hydrolase</keyword>